<name>A1VPA9_POLNA</name>
<dbReference type="EMBL" id="CP000529">
    <property type="protein sequence ID" value="ABM37487.1"/>
    <property type="molecule type" value="Genomic_DNA"/>
</dbReference>
<dbReference type="KEGG" id="pna:Pnap_2179"/>
<evidence type="ECO:0000256" key="1">
    <source>
        <dbReference type="SAM" id="SignalP"/>
    </source>
</evidence>
<protein>
    <recommendedName>
        <fullName evidence="4">Lipoprotein</fullName>
    </recommendedName>
</protein>
<dbReference type="Proteomes" id="UP000000644">
    <property type="component" value="Chromosome"/>
</dbReference>
<proteinExistence type="predicted"/>
<keyword evidence="1" id="KW-0732">Signal</keyword>
<dbReference type="STRING" id="365044.Pnap_2179"/>
<feature type="chain" id="PRO_5002639729" description="Lipoprotein" evidence="1">
    <location>
        <begin position="33"/>
        <end position="245"/>
    </location>
</feature>
<evidence type="ECO:0008006" key="4">
    <source>
        <dbReference type="Google" id="ProtNLM"/>
    </source>
</evidence>
<dbReference type="eggNOG" id="COG3212">
    <property type="taxonomic scope" value="Bacteria"/>
</dbReference>
<dbReference type="Gene3D" id="2.40.360.20">
    <property type="match status" value="1"/>
</dbReference>
<reference evidence="3" key="1">
    <citation type="journal article" date="2009" name="Environ. Microbiol.">
        <title>The genome of Polaromonas naphthalenivorans strain CJ2, isolated from coal tar-contaminated sediment, reveals physiological and metabolic versatility and evolution through extensive horizontal gene transfer.</title>
        <authorList>
            <person name="Yagi J.M."/>
            <person name="Sims D."/>
            <person name="Brettin T."/>
            <person name="Bruce D."/>
            <person name="Madsen E.L."/>
        </authorList>
    </citation>
    <scope>NUCLEOTIDE SEQUENCE [LARGE SCALE GENOMIC DNA]</scope>
    <source>
        <strain evidence="3">CJ2</strain>
    </source>
</reference>
<sequence>MGQLPRRAFMMTKSIQSLLAAAAILGACAAGAQDRDKAASPAWQDQFGISNCTIVTQGRNQYTVLEPGFQLVLEGGDTRLQITVLDETKVVDGVTTRVVEEKEWKNGELYEVARNYFAMCEQTRDVFYFGEDVDFYKNGKVTKHDGTWHAGVNGNRAGLQMAGAPQLKMKYYQEIAPGVAMDRAEIVSLNETCKTPAGTFSNCLKVKEGSAIDITAREYKYYAPSIGLVRDEDLRLTKYGFINGK</sequence>
<keyword evidence="3" id="KW-1185">Reference proteome</keyword>
<feature type="signal peptide" evidence="1">
    <location>
        <begin position="1"/>
        <end position="32"/>
    </location>
</feature>
<dbReference type="PROSITE" id="PS51257">
    <property type="entry name" value="PROKAR_LIPOPROTEIN"/>
    <property type="match status" value="1"/>
</dbReference>
<evidence type="ECO:0000313" key="2">
    <source>
        <dbReference type="EMBL" id="ABM37487.1"/>
    </source>
</evidence>
<accession>A1VPA9</accession>
<organism evidence="2 3">
    <name type="scientific">Polaromonas naphthalenivorans (strain CJ2)</name>
    <dbReference type="NCBI Taxonomy" id="365044"/>
    <lineage>
        <taxon>Bacteria</taxon>
        <taxon>Pseudomonadati</taxon>
        <taxon>Pseudomonadota</taxon>
        <taxon>Betaproteobacteria</taxon>
        <taxon>Burkholderiales</taxon>
        <taxon>Comamonadaceae</taxon>
        <taxon>Polaromonas</taxon>
    </lineage>
</organism>
<dbReference type="HOGENOM" id="CLU_1118920_0_0_4"/>
<dbReference type="AlphaFoldDB" id="A1VPA9"/>
<evidence type="ECO:0000313" key="3">
    <source>
        <dbReference type="Proteomes" id="UP000000644"/>
    </source>
</evidence>
<gene>
    <name evidence="2" type="ordered locus">Pnap_2179</name>
</gene>